<keyword evidence="11" id="KW-1185">Reference proteome</keyword>
<evidence type="ECO:0000256" key="4">
    <source>
        <dbReference type="ARBA" id="ARBA00022519"/>
    </source>
</evidence>
<dbReference type="KEGG" id="izh:FEM41_07980"/>
<evidence type="ECO:0000256" key="6">
    <source>
        <dbReference type="ARBA" id="ARBA00022989"/>
    </source>
</evidence>
<dbReference type="PROSITE" id="PS50928">
    <property type="entry name" value="ABC_TM1"/>
    <property type="match status" value="1"/>
</dbReference>
<evidence type="ECO:0000313" key="11">
    <source>
        <dbReference type="Proteomes" id="UP000302163"/>
    </source>
</evidence>
<evidence type="ECO:0000256" key="5">
    <source>
        <dbReference type="ARBA" id="ARBA00022692"/>
    </source>
</evidence>
<dbReference type="Proteomes" id="UP000302163">
    <property type="component" value="Chromosome"/>
</dbReference>
<name>A0A4P8YIB7_9ENTR</name>
<dbReference type="AlphaFoldDB" id="A0A4P8YIB7"/>
<dbReference type="PANTHER" id="PTHR30183">
    <property type="entry name" value="MOLYBDENUM TRANSPORT SYSTEM PERMEASE PROTEIN MODB"/>
    <property type="match status" value="1"/>
</dbReference>
<dbReference type="CDD" id="cd06261">
    <property type="entry name" value="TM_PBP2"/>
    <property type="match status" value="1"/>
</dbReference>
<dbReference type="Pfam" id="PF00528">
    <property type="entry name" value="BPD_transp_1"/>
    <property type="match status" value="1"/>
</dbReference>
<dbReference type="GO" id="GO:0022857">
    <property type="term" value="F:transmembrane transporter activity"/>
    <property type="evidence" value="ECO:0007669"/>
    <property type="project" value="InterPro"/>
</dbReference>
<dbReference type="InterPro" id="IPR006469">
    <property type="entry name" value="NifC_ABC_porter"/>
</dbReference>
<proteinExistence type="inferred from homology"/>
<keyword evidence="4" id="KW-0997">Cell inner membrane</keyword>
<keyword evidence="2 8" id="KW-0813">Transport</keyword>
<dbReference type="PANTHER" id="PTHR30183:SF3">
    <property type="entry name" value="MOLYBDENUM TRANSPORT SYSTEM PERMEASE PROTEIN MODB"/>
    <property type="match status" value="1"/>
</dbReference>
<dbReference type="NCBIfam" id="TIGR01581">
    <property type="entry name" value="Mo_ABC_porter"/>
    <property type="match status" value="1"/>
</dbReference>
<evidence type="ECO:0000256" key="1">
    <source>
        <dbReference type="ARBA" id="ARBA00004429"/>
    </source>
</evidence>
<evidence type="ECO:0000256" key="7">
    <source>
        <dbReference type="ARBA" id="ARBA00023136"/>
    </source>
</evidence>
<comment type="similarity">
    <text evidence="8">Belongs to the binding-protein-dependent transport system permease family.</text>
</comment>
<evidence type="ECO:0000313" key="10">
    <source>
        <dbReference type="EMBL" id="QCT19596.1"/>
    </source>
</evidence>
<dbReference type="GO" id="GO:0005886">
    <property type="term" value="C:plasma membrane"/>
    <property type="evidence" value="ECO:0007669"/>
    <property type="project" value="UniProtKB-SubCell"/>
</dbReference>
<feature type="domain" description="ABC transmembrane type-1" evidence="9">
    <location>
        <begin position="45"/>
        <end position="244"/>
    </location>
</feature>
<organism evidence="10 11">
    <name type="scientific">Jejubacter calystegiae</name>
    <dbReference type="NCBI Taxonomy" id="2579935"/>
    <lineage>
        <taxon>Bacteria</taxon>
        <taxon>Pseudomonadati</taxon>
        <taxon>Pseudomonadota</taxon>
        <taxon>Gammaproteobacteria</taxon>
        <taxon>Enterobacterales</taxon>
        <taxon>Enterobacteriaceae</taxon>
        <taxon>Jejubacter</taxon>
    </lineage>
</organism>
<dbReference type="InterPro" id="IPR035906">
    <property type="entry name" value="MetI-like_sf"/>
</dbReference>
<gene>
    <name evidence="10" type="ORF">FEM41_07980</name>
</gene>
<reference evidence="10 11" key="1">
    <citation type="submission" date="2019-05" db="EMBL/GenBank/DDBJ databases">
        <title>Complete genome sequence of Izhakiella calystegiae KSNA2, an endophyte isolated from beach morning glory (Calystegia soldanella).</title>
        <authorList>
            <person name="Jiang L."/>
            <person name="Jeong J.C."/>
            <person name="Kim C.Y."/>
            <person name="Kim D.H."/>
            <person name="Kim S.W."/>
            <person name="Lee j."/>
        </authorList>
    </citation>
    <scope>NUCLEOTIDE SEQUENCE [LARGE SCALE GENOMIC DNA]</scope>
    <source>
        <strain evidence="10 11">KSNA2</strain>
    </source>
</reference>
<dbReference type="InterPro" id="IPR000515">
    <property type="entry name" value="MetI-like"/>
</dbReference>
<comment type="subcellular location">
    <subcellularLocation>
        <location evidence="1">Cell inner membrane</location>
        <topology evidence="1">Multi-pass membrane protein</topology>
    </subcellularLocation>
    <subcellularLocation>
        <location evidence="8">Cell membrane</location>
        <topology evidence="8">Multi-pass membrane protein</topology>
    </subcellularLocation>
</comment>
<dbReference type="Gene3D" id="1.10.3720.10">
    <property type="entry name" value="MetI-like"/>
    <property type="match status" value="1"/>
</dbReference>
<feature type="transmembrane region" description="Helical" evidence="8">
    <location>
        <begin position="117"/>
        <end position="137"/>
    </location>
</feature>
<feature type="transmembrane region" description="Helical" evidence="8">
    <location>
        <begin position="45"/>
        <end position="71"/>
    </location>
</feature>
<dbReference type="SUPFAM" id="SSF161098">
    <property type="entry name" value="MetI-like"/>
    <property type="match status" value="1"/>
</dbReference>
<evidence type="ECO:0000256" key="3">
    <source>
        <dbReference type="ARBA" id="ARBA00022475"/>
    </source>
</evidence>
<evidence type="ECO:0000256" key="8">
    <source>
        <dbReference type="RuleBase" id="RU363032"/>
    </source>
</evidence>
<protein>
    <submittedName>
        <fullName evidence="10">ABC transporter permease subunit</fullName>
    </submittedName>
</protein>
<dbReference type="EMBL" id="CP040428">
    <property type="protein sequence ID" value="QCT19596.1"/>
    <property type="molecule type" value="Genomic_DNA"/>
</dbReference>
<keyword evidence="5 8" id="KW-0812">Transmembrane</keyword>
<dbReference type="OrthoDB" id="9774448at2"/>
<dbReference type="RefSeq" id="WP_138095478.1">
    <property type="nucleotide sequence ID" value="NZ_CP040428.1"/>
</dbReference>
<accession>A0A4P8YIB7</accession>
<evidence type="ECO:0000256" key="2">
    <source>
        <dbReference type="ARBA" id="ARBA00022448"/>
    </source>
</evidence>
<keyword evidence="7 8" id="KW-0472">Membrane</keyword>
<keyword evidence="3" id="KW-1003">Cell membrane</keyword>
<evidence type="ECO:0000259" key="9">
    <source>
        <dbReference type="PROSITE" id="PS50928"/>
    </source>
</evidence>
<feature type="transmembrane region" description="Helical" evidence="8">
    <location>
        <begin position="223"/>
        <end position="244"/>
    </location>
</feature>
<sequence length="259" mass="26832">MAKLALFPLGVMLLLVAGSLCSLIFQLEPGILRSMSGDPELRFALLLSLATSSCSLLLALIIAVPAAWALTRLDFPGRGLVNVLLDLPLVTPPLVVGLGLLLLLGQQGPFSPVLSGLLFSPAGVIIAQTYVASAILLRAASGAFSAIESGYLLTAQNLGLTPLKTLILVEIPLCWPSLLSGCVLAFSRACGEFGATLMLAGAVRLKTETLPVAVYLNIATGDFSRAIGCALALILLAGVLLLVLRGLQYLGESRSAARG</sequence>
<keyword evidence="6 8" id="KW-1133">Transmembrane helix</keyword>
<feature type="transmembrane region" description="Helical" evidence="8">
    <location>
        <begin position="83"/>
        <end position="105"/>
    </location>
</feature>